<dbReference type="Proteomes" id="UP001597546">
    <property type="component" value="Unassembled WGS sequence"/>
</dbReference>
<name>A0ABW5TYA8_9SPHI</name>
<dbReference type="EMBL" id="JBHULV010000056">
    <property type="protein sequence ID" value="MFD2733535.1"/>
    <property type="molecule type" value="Genomic_DNA"/>
</dbReference>
<gene>
    <name evidence="1" type="ORF">ACFSSE_17630</name>
</gene>
<accession>A0ABW5TYA8</accession>
<keyword evidence="2" id="KW-1185">Reference proteome</keyword>
<evidence type="ECO:0000313" key="1">
    <source>
        <dbReference type="EMBL" id="MFD2733535.1"/>
    </source>
</evidence>
<sequence>MAISNNPLLKGVHGHIDKTVVVKQYPSGKTVLTAYPDMSKVKLSKAQLAAKADFGKAVLYAKSIIHNDEKKKEATQRLTERKGLLYHALIAEYMRNLKLQKA</sequence>
<proteinExistence type="predicted"/>
<dbReference type="RefSeq" id="WP_379045078.1">
    <property type="nucleotide sequence ID" value="NZ_JBHSKW010000051.1"/>
</dbReference>
<organism evidence="1 2">
    <name type="scientific">Pedobacter alpinus</name>
    <dbReference type="NCBI Taxonomy" id="1590643"/>
    <lineage>
        <taxon>Bacteria</taxon>
        <taxon>Pseudomonadati</taxon>
        <taxon>Bacteroidota</taxon>
        <taxon>Sphingobacteriia</taxon>
        <taxon>Sphingobacteriales</taxon>
        <taxon>Sphingobacteriaceae</taxon>
        <taxon>Pedobacter</taxon>
    </lineage>
</organism>
<reference evidence="2" key="1">
    <citation type="journal article" date="2019" name="Int. J. Syst. Evol. Microbiol.">
        <title>The Global Catalogue of Microorganisms (GCM) 10K type strain sequencing project: providing services to taxonomists for standard genome sequencing and annotation.</title>
        <authorList>
            <consortium name="The Broad Institute Genomics Platform"/>
            <consortium name="The Broad Institute Genome Sequencing Center for Infectious Disease"/>
            <person name="Wu L."/>
            <person name="Ma J."/>
        </authorList>
    </citation>
    <scope>NUCLEOTIDE SEQUENCE [LARGE SCALE GENOMIC DNA]</scope>
    <source>
        <strain evidence="2">KCTC 42456</strain>
    </source>
</reference>
<comment type="caution">
    <text evidence="1">The sequence shown here is derived from an EMBL/GenBank/DDBJ whole genome shotgun (WGS) entry which is preliminary data.</text>
</comment>
<protein>
    <submittedName>
        <fullName evidence="1">Uncharacterized protein</fullName>
    </submittedName>
</protein>
<evidence type="ECO:0000313" key="2">
    <source>
        <dbReference type="Proteomes" id="UP001597546"/>
    </source>
</evidence>